<dbReference type="InterPro" id="IPR008967">
    <property type="entry name" value="p53-like_TF_DNA-bd_sf"/>
</dbReference>
<dbReference type="Gene3D" id="1.25.40.20">
    <property type="entry name" value="Ankyrin repeat-containing domain"/>
    <property type="match status" value="1"/>
</dbReference>
<dbReference type="InterPro" id="IPR002909">
    <property type="entry name" value="IPT_dom"/>
</dbReference>
<gene>
    <name evidence="4" type="ORF">ILUMI_25723</name>
</gene>
<feature type="repeat" description="ANK" evidence="1">
    <location>
        <begin position="686"/>
        <end position="718"/>
    </location>
</feature>
<dbReference type="Gene3D" id="2.60.40.340">
    <property type="entry name" value="Rel homology domain (RHD), DNA-binding domain"/>
    <property type="match status" value="1"/>
</dbReference>
<dbReference type="InterPro" id="IPR037059">
    <property type="entry name" value="RHD_DNA_bind_dom_sf"/>
</dbReference>
<dbReference type="GO" id="GO:0000978">
    <property type="term" value="F:RNA polymerase II cis-regulatory region sequence-specific DNA binding"/>
    <property type="evidence" value="ECO:0007669"/>
    <property type="project" value="TreeGrafter"/>
</dbReference>
<dbReference type="PROSITE" id="PS50088">
    <property type="entry name" value="ANK_REPEAT"/>
    <property type="match status" value="3"/>
</dbReference>
<sequence>MYQINVNTNTIQMNNNFVDKHKLVETTVDSMSNYPFVLTPPMDSPDSNMRSPPSGSNSPSHTYIPQGVCQPLYTFPIPMDQTQGFAPYLTMGEEPVERFRFRYKSEMAGTHGSLTGKNSDRSRKQTYPTVELHNYDKPAVVRCSLYQYSREEMIHTRQPHAHRLVRKQGSEEIDDPHDIHVNPDSGYVATFHSMGIIHTAKKYIVSELEKKNKKLKLEDVARNERVCRPLSKKEEQEIRSTAEKESKSINLNIVCLRFEAFKVINNIYFPLCPPIYSSSINNLKSALTGDLKIVRMDHFTSPSRGGKEIFILVEKVTKKNIKVRFYELDDEDNEIWSDYGRFTDLDVHHQYAIVFKTPPYKVLDIESEVKVFIELQRPSDGARSEPKDFTYTPSKIIHNRKRPRFTSSSYSSSNFSSDELPLTINNLPDTQEYNFPRPVGQTFVGPNLVVNSEELNEALRHDKINSAEFEKLCNSLITSEPIQDLYADLTAEDLRSLVMDAPKMIDKKPVFMLNTQLPSAHYGCTSRSLRNLNSEEQKIVTKFKDELVAFVKTNPPKNRMAMMLENLFENSAYISENMETTLHMLVSENNQTYLPFLLKLLFKYQQTALINMRNRKGQTALHLAVECHNLSAVDHLLYTKANIAIQDLEGNTVFHVAVIGNAPLEILKLLCMVTDEHGCIDTINYEGLTALHLAVKSNNIAATKMLCWRKADINAEDKKTGDTVLHVAVVDQRLEIVKFLLENPDVNLEKENYAQYSPFKLARLLLQKEVPVTEQIYELLENYMRKKGSFQLVVDIKEEMEELSEEEMDIVSERLKKEQPMSPDDLREKYSQVTTFTEDCLNEVSDILDKSGTWHNLAELLDYGHLLRTNIFASSKNLLQFAMKKEESIFEIRNFLENLDEFEAVDCIDNMVNKLVL</sequence>
<feature type="repeat" description="ANK" evidence="1">
    <location>
        <begin position="616"/>
        <end position="648"/>
    </location>
</feature>
<dbReference type="PROSITE" id="PS50297">
    <property type="entry name" value="ANK_REP_REGION"/>
    <property type="match status" value="3"/>
</dbReference>
<dbReference type="OrthoDB" id="10254686at2759"/>
<dbReference type="AlphaFoldDB" id="A0A8K0C4H6"/>
<dbReference type="Gene3D" id="2.60.40.10">
    <property type="entry name" value="Immunoglobulins"/>
    <property type="match status" value="1"/>
</dbReference>
<dbReference type="InterPro" id="IPR013783">
    <property type="entry name" value="Ig-like_fold"/>
</dbReference>
<dbReference type="SMART" id="SM00248">
    <property type="entry name" value="ANK"/>
    <property type="match status" value="4"/>
</dbReference>
<dbReference type="InterPro" id="IPR011539">
    <property type="entry name" value="RHD_DNA_bind_dom"/>
</dbReference>
<name>A0A8K0C4H6_IGNLU</name>
<dbReference type="Pfam" id="PF12796">
    <property type="entry name" value="Ank_2"/>
    <property type="match status" value="2"/>
</dbReference>
<dbReference type="SUPFAM" id="SSF49417">
    <property type="entry name" value="p53-like transcription factors"/>
    <property type="match status" value="1"/>
</dbReference>
<dbReference type="PROSITE" id="PS50254">
    <property type="entry name" value="REL_2"/>
    <property type="match status" value="1"/>
</dbReference>
<proteinExistence type="predicted"/>
<keyword evidence="5" id="KW-1185">Reference proteome</keyword>
<evidence type="ECO:0000256" key="1">
    <source>
        <dbReference type="PROSITE-ProRule" id="PRU00023"/>
    </source>
</evidence>
<comment type="caution">
    <text evidence="4">The sequence shown here is derived from an EMBL/GenBank/DDBJ whole genome shotgun (WGS) entry which is preliminary data.</text>
</comment>
<evidence type="ECO:0000313" key="4">
    <source>
        <dbReference type="EMBL" id="KAF2880445.1"/>
    </source>
</evidence>
<dbReference type="InterPro" id="IPR014756">
    <property type="entry name" value="Ig_E-set"/>
</dbReference>
<dbReference type="PANTHER" id="PTHR24169:SF28">
    <property type="entry name" value="NUCLEAR FACTOR NF-KAPPA-B P110 SUBUNIT"/>
    <property type="match status" value="1"/>
</dbReference>
<dbReference type="PANTHER" id="PTHR24169">
    <property type="entry name" value="NUCLEAR FACTOR NF-KAPPA-B PROTEIN"/>
    <property type="match status" value="1"/>
</dbReference>
<reference evidence="4" key="1">
    <citation type="submission" date="2019-08" db="EMBL/GenBank/DDBJ databases">
        <title>The genome of the North American firefly Photinus pyralis.</title>
        <authorList>
            <consortium name="Photinus pyralis genome working group"/>
            <person name="Fallon T.R."/>
            <person name="Sander Lower S.E."/>
            <person name="Weng J.-K."/>
        </authorList>
    </citation>
    <scope>NUCLEOTIDE SEQUENCE</scope>
    <source>
        <strain evidence="4">TRF0915ILg1</strain>
        <tissue evidence="4">Whole body</tissue>
    </source>
</reference>
<dbReference type="SUPFAM" id="SSF48403">
    <property type="entry name" value="Ankyrin repeat"/>
    <property type="match status" value="1"/>
</dbReference>
<dbReference type="InterPro" id="IPR033926">
    <property type="entry name" value="IPT_NFkappaB"/>
</dbReference>
<feature type="compositionally biased region" description="Polar residues" evidence="2">
    <location>
        <begin position="45"/>
        <end position="62"/>
    </location>
</feature>
<dbReference type="Pfam" id="PF16179">
    <property type="entry name" value="RHD_dimer"/>
    <property type="match status" value="1"/>
</dbReference>
<feature type="domain" description="RHD" evidence="3">
    <location>
        <begin position="84"/>
        <end position="287"/>
    </location>
</feature>
<dbReference type="SMART" id="SM00429">
    <property type="entry name" value="IPT"/>
    <property type="match status" value="1"/>
</dbReference>
<organism evidence="4 5">
    <name type="scientific">Ignelater luminosus</name>
    <name type="common">Cucubano</name>
    <name type="synonym">Pyrophorus luminosus</name>
    <dbReference type="NCBI Taxonomy" id="2038154"/>
    <lineage>
        <taxon>Eukaryota</taxon>
        <taxon>Metazoa</taxon>
        <taxon>Ecdysozoa</taxon>
        <taxon>Arthropoda</taxon>
        <taxon>Hexapoda</taxon>
        <taxon>Insecta</taxon>
        <taxon>Pterygota</taxon>
        <taxon>Neoptera</taxon>
        <taxon>Endopterygota</taxon>
        <taxon>Coleoptera</taxon>
        <taxon>Polyphaga</taxon>
        <taxon>Elateriformia</taxon>
        <taxon>Elateroidea</taxon>
        <taxon>Elateridae</taxon>
        <taxon>Agrypninae</taxon>
        <taxon>Pyrophorini</taxon>
        <taxon>Ignelater</taxon>
    </lineage>
</organism>
<feature type="repeat" description="ANK" evidence="1">
    <location>
        <begin position="720"/>
        <end position="743"/>
    </location>
</feature>
<dbReference type="GO" id="GO:0005737">
    <property type="term" value="C:cytoplasm"/>
    <property type="evidence" value="ECO:0007669"/>
    <property type="project" value="InterPro"/>
</dbReference>
<keyword evidence="1" id="KW-0040">ANK repeat</keyword>
<dbReference type="Pfam" id="PF00554">
    <property type="entry name" value="RHD_DNA_bind"/>
    <property type="match status" value="1"/>
</dbReference>
<evidence type="ECO:0000259" key="3">
    <source>
        <dbReference type="PROSITE" id="PS50254"/>
    </source>
</evidence>
<dbReference type="InterPro" id="IPR032397">
    <property type="entry name" value="RHD_dimer"/>
</dbReference>
<dbReference type="PRINTS" id="PR00057">
    <property type="entry name" value="NFKBTNSCPFCT"/>
</dbReference>
<accession>A0A8K0C4H6</accession>
<dbReference type="GO" id="GO:0048731">
    <property type="term" value="P:system development"/>
    <property type="evidence" value="ECO:0007669"/>
    <property type="project" value="UniProtKB-ARBA"/>
</dbReference>
<evidence type="ECO:0000256" key="2">
    <source>
        <dbReference type="SAM" id="MobiDB-lite"/>
    </source>
</evidence>
<dbReference type="InterPro" id="IPR000451">
    <property type="entry name" value="NFkB/Dor"/>
</dbReference>
<evidence type="ECO:0000313" key="5">
    <source>
        <dbReference type="Proteomes" id="UP000801492"/>
    </source>
</evidence>
<protein>
    <recommendedName>
        <fullName evidence="3">RHD domain-containing protein</fullName>
    </recommendedName>
</protein>
<dbReference type="SUPFAM" id="SSF81296">
    <property type="entry name" value="E set domains"/>
    <property type="match status" value="1"/>
</dbReference>
<dbReference type="GO" id="GO:0048468">
    <property type="term" value="P:cell development"/>
    <property type="evidence" value="ECO:0007669"/>
    <property type="project" value="UniProtKB-ARBA"/>
</dbReference>
<dbReference type="CDD" id="cd01177">
    <property type="entry name" value="IPT_NFkappaB"/>
    <property type="match status" value="1"/>
</dbReference>
<dbReference type="InterPro" id="IPR036770">
    <property type="entry name" value="Ankyrin_rpt-contain_sf"/>
</dbReference>
<dbReference type="EMBL" id="VTPC01090968">
    <property type="protein sequence ID" value="KAF2880445.1"/>
    <property type="molecule type" value="Genomic_DNA"/>
</dbReference>
<dbReference type="GO" id="GO:0000981">
    <property type="term" value="F:DNA-binding transcription factor activity, RNA polymerase II-specific"/>
    <property type="evidence" value="ECO:0007669"/>
    <property type="project" value="TreeGrafter"/>
</dbReference>
<dbReference type="Proteomes" id="UP000801492">
    <property type="component" value="Unassembled WGS sequence"/>
</dbReference>
<dbReference type="InterPro" id="IPR002110">
    <property type="entry name" value="Ankyrin_rpt"/>
</dbReference>
<feature type="region of interest" description="Disordered" evidence="2">
    <location>
        <begin position="39"/>
        <end position="62"/>
    </location>
</feature>